<keyword evidence="1" id="KW-0175">Coiled coil</keyword>
<reference evidence="3" key="5">
    <citation type="journal article" date="2002" name="J. Gen. Virol.">
        <title>Isolation and expression of three open reading frames from ovine herpesvirus-2.</title>
        <authorList>
            <person name="Coulter L.J."/>
            <person name="Reid H.W."/>
        </authorList>
    </citation>
    <scope>NUCLEOTIDE SEQUENCE [LARGE SCALE GENOMIC DNA]</scope>
</reference>
<dbReference type="Pfam" id="PF05852">
    <property type="entry name" value="DUF848"/>
    <property type="match status" value="1"/>
</dbReference>
<reference evidence="3" key="6">
    <citation type="journal article" date="2002" name="J. Gen. Virol.">
        <title>Ovine herpesvirus 2 lytic cycle replication and capsid production.</title>
        <authorList>
            <person name="Rosbottom J."/>
            <person name="Dalziel R.G."/>
            <person name="Reid H.W."/>
            <person name="Stewart J.P."/>
        </authorList>
    </citation>
    <scope>NUCLEOTIDE SEQUENCE [LARGE SCALE GENOMIC DNA]</scope>
</reference>
<evidence type="ECO:0000313" key="3">
    <source>
        <dbReference type="Proteomes" id="UP000153759"/>
    </source>
</evidence>
<reference evidence="2 3" key="7">
    <citation type="journal article" date="2009" name="Vet. Microbiol.">
        <title>Ovine herpesvirus 2 structural proteins in epithelial cells and M-cells of the appendix in rabbits with malignant catarrhal fever.</title>
        <authorList>
            <person name="Meier-Trummer C.S."/>
            <person name="Tobler K."/>
            <person name="Hilbe M."/>
            <person name="Stewart J.P."/>
            <person name="Hart J."/>
            <person name="Campbell I."/>
            <person name="Haig D.M."/>
            <person name="Glauser D.L."/>
            <person name="Ehrensperger F."/>
            <person name="Ackermann M."/>
        </authorList>
    </citation>
    <scope>NUCLEOTIDE SEQUENCE [LARGE SCALE GENOMIC DNA]</scope>
    <source>
        <strain evidence="2">BJ1035</strain>
    </source>
</reference>
<name>Q2VSK6_9GAMA</name>
<dbReference type="GeneID" id="26684011"/>
<reference evidence="3" key="2">
    <citation type="journal article" date="1998" name="J. Virol.">
        <title>Detection of a novel bovine lymphotropic herpesvirus.</title>
        <authorList>
            <person name="Rovnak J."/>
            <person name="Quackenbush S.L."/>
            <person name="Reyes R.A."/>
            <person name="Baines J.D."/>
            <person name="Parrish C.R."/>
            <person name="Casey J.W."/>
        </authorList>
    </citation>
    <scope>NUCLEOTIDE SEQUENCE [LARGE SCALE GENOMIC DNA]</scope>
</reference>
<reference evidence="3" key="4">
    <citation type="journal article" date="2001" name="Virus Res.">
        <title>Detection and multigenic characterization of a novel gammaherpesvirus in goats.</title>
        <authorList>
            <person name="Chmielewicz B."/>
            <person name="Goltz M."/>
            <person name="Ehlers B."/>
        </authorList>
    </citation>
    <scope>NUCLEOTIDE SEQUENCE [LARGE SCALE GENOMIC DNA]</scope>
</reference>
<accession>Q2VSK6</accession>
<dbReference type="EMBL" id="AY839756">
    <property type="protein sequence ID" value="AAX58070.1"/>
    <property type="molecule type" value="Genomic_DNA"/>
</dbReference>
<keyword evidence="3" id="KW-1185">Reference proteome</keyword>
<dbReference type="RefSeq" id="YP_438158.1">
    <property type="nucleotide sequence ID" value="NC_007646.1"/>
</dbReference>
<reference evidence="3" key="3">
    <citation type="journal article" date="2001" name="J. Gen. Virol.">
        <title>Ovine herpesvirus-2 glycoprotein B sequences from tissues of ruminant malignant catarrhal fever cases and healthy sheep are highly conserved.</title>
        <authorList>
            <person name="Dunowska M."/>
            <person name="Letchworth G.J."/>
            <person name="Collins J.K."/>
            <person name="DeMartini J.C."/>
        </authorList>
    </citation>
    <scope>NUCLEOTIDE SEQUENCE [LARGE SCALE GENOMIC DNA]</scope>
</reference>
<evidence type="ECO:0000313" key="2">
    <source>
        <dbReference type="EMBL" id="AAX58070.1"/>
    </source>
</evidence>
<evidence type="ECO:0000256" key="1">
    <source>
        <dbReference type="SAM" id="Coils"/>
    </source>
</evidence>
<sequence>MSLYATTKEQIRLDIELAVQKRVAVSVADRFGTHSSLFRQQFEQTNCLGRRARKVEQLQDIRNKVDSLHTEIANRSKEVEALLHFDPKKVDALEALSERVEELKTDLDFEVDRVQSLQDEQYAAQSDTLPGRGRELEDTLVQWRLERAPTCGL</sequence>
<reference evidence="3" key="1">
    <citation type="journal article" date="1993" name="Arch. Virol.">
        <title>PCR detection of the sheep-associated agent of malignant catarrhal fever.</title>
        <authorList>
            <person name="Baxter S.I."/>
            <person name="Pow I."/>
            <person name="Bridgen A."/>
            <person name="Reid H.W."/>
        </authorList>
    </citation>
    <scope>NUCLEOTIDE SEQUENCE [LARGE SCALE GENOMIC DNA]</scope>
</reference>
<dbReference type="KEGG" id="vg:26684011"/>
<feature type="coiled-coil region" evidence="1">
    <location>
        <begin position="58"/>
        <end position="120"/>
    </location>
</feature>
<proteinExistence type="predicted"/>
<protein>
    <submittedName>
        <fullName evidence="2">ORF35</fullName>
    </submittedName>
</protein>
<dbReference type="InterPro" id="IPR008566">
    <property type="entry name" value="DUF848"/>
</dbReference>
<dbReference type="OrthoDB" id="19770at10239"/>
<dbReference type="Proteomes" id="UP000153759">
    <property type="component" value="Segment"/>
</dbReference>
<organism evidence="2 3">
    <name type="scientific">Ovine gammaherpesvirus 2</name>
    <dbReference type="NCBI Taxonomy" id="10398"/>
    <lineage>
        <taxon>Viruses</taxon>
        <taxon>Duplodnaviria</taxon>
        <taxon>Heunggongvirae</taxon>
        <taxon>Peploviricota</taxon>
        <taxon>Herviviricetes</taxon>
        <taxon>Herpesvirales</taxon>
        <taxon>Orthoherpesviridae</taxon>
        <taxon>Gammaherpesvirinae</taxon>
        <taxon>Macavirus</taxon>
        <taxon>Macavirus ovinegamma2</taxon>
    </lineage>
</organism>